<reference evidence="7 8" key="1">
    <citation type="submission" date="2024-07" db="EMBL/GenBank/DDBJ databases">
        <title>Draft sequence of the Neodothiora populina.</title>
        <authorList>
            <person name="Drown D.D."/>
            <person name="Schuette U.S."/>
            <person name="Buechlein A.B."/>
            <person name="Rusch D.R."/>
            <person name="Winton L.W."/>
            <person name="Adams G.A."/>
        </authorList>
    </citation>
    <scope>NUCLEOTIDE SEQUENCE [LARGE SCALE GENOMIC DNA]</scope>
    <source>
        <strain evidence="7 8">CPC 39397</strain>
    </source>
</reference>
<keyword evidence="8" id="KW-1185">Reference proteome</keyword>
<dbReference type="InterPro" id="IPR007741">
    <property type="entry name" value="Ribosomal_mL43/mS25/NADH_DH"/>
</dbReference>
<name>A0ABR3PGN0_9PEZI</name>
<evidence type="ECO:0000256" key="4">
    <source>
        <dbReference type="ARBA" id="ARBA00023274"/>
    </source>
</evidence>
<dbReference type="EMBL" id="JBFMKM010000007">
    <property type="protein sequence ID" value="KAL1305212.1"/>
    <property type="molecule type" value="Genomic_DNA"/>
</dbReference>
<proteinExistence type="predicted"/>
<feature type="region of interest" description="Disordered" evidence="5">
    <location>
        <begin position="91"/>
        <end position="126"/>
    </location>
</feature>
<organism evidence="7 8">
    <name type="scientific">Neodothiora populina</name>
    <dbReference type="NCBI Taxonomy" id="2781224"/>
    <lineage>
        <taxon>Eukaryota</taxon>
        <taxon>Fungi</taxon>
        <taxon>Dikarya</taxon>
        <taxon>Ascomycota</taxon>
        <taxon>Pezizomycotina</taxon>
        <taxon>Dothideomycetes</taxon>
        <taxon>Dothideomycetidae</taxon>
        <taxon>Dothideales</taxon>
        <taxon>Dothioraceae</taxon>
        <taxon>Neodothiora</taxon>
    </lineage>
</organism>
<evidence type="ECO:0000313" key="7">
    <source>
        <dbReference type="EMBL" id="KAL1305212.1"/>
    </source>
</evidence>
<dbReference type="GeneID" id="95975832"/>
<sequence>MVSLLQRTRKLQTLLAIKLGPGAAILPKDISRIHMRFAQRNDGGHMGPRKFWRHELVRLKFHNPAIPMTIDRTCAPSDPAIMTIHYAPTDAIQTSSSPTSSPAPSSSTSGDTAASDYTPTTRSESILMTNKSSAEIWREVARVTRAVQVEATPEEKETLEKLQEQRLKSERDSALSREVREAKKREQDLLAQARGDMSAAAA</sequence>
<dbReference type="Pfam" id="PF05047">
    <property type="entry name" value="L51_S25_CI-B8"/>
    <property type="match status" value="1"/>
</dbReference>
<keyword evidence="2" id="KW-0689">Ribosomal protein</keyword>
<dbReference type="InterPro" id="IPR036249">
    <property type="entry name" value="Thioredoxin-like_sf"/>
</dbReference>
<evidence type="ECO:0000256" key="1">
    <source>
        <dbReference type="ARBA" id="ARBA00004173"/>
    </source>
</evidence>
<dbReference type="PANTHER" id="PTHR13274">
    <property type="entry name" value="MITOCHONDRIAL RIBOSOMAL PROTEIN S25"/>
    <property type="match status" value="1"/>
</dbReference>
<feature type="domain" description="Ribosomal protein/NADH dehydrogenase" evidence="6">
    <location>
        <begin position="40"/>
        <end position="147"/>
    </location>
</feature>
<dbReference type="RefSeq" id="XP_069201485.1">
    <property type="nucleotide sequence ID" value="XM_069341411.1"/>
</dbReference>
<keyword evidence="4" id="KW-0687">Ribonucleoprotein</keyword>
<feature type="compositionally biased region" description="Polar residues" evidence="5">
    <location>
        <begin position="117"/>
        <end position="126"/>
    </location>
</feature>
<comment type="subcellular location">
    <subcellularLocation>
        <location evidence="1">Mitochondrion</location>
    </subcellularLocation>
</comment>
<evidence type="ECO:0000256" key="5">
    <source>
        <dbReference type="SAM" id="MobiDB-lite"/>
    </source>
</evidence>
<dbReference type="SMART" id="SM00916">
    <property type="entry name" value="L51_S25_CI-B8"/>
    <property type="match status" value="1"/>
</dbReference>
<gene>
    <name evidence="7" type="ORF">AAFC00_002130</name>
</gene>
<evidence type="ECO:0000256" key="2">
    <source>
        <dbReference type="ARBA" id="ARBA00022980"/>
    </source>
</evidence>
<feature type="compositionally biased region" description="Basic and acidic residues" evidence="5">
    <location>
        <begin position="153"/>
        <end position="188"/>
    </location>
</feature>
<accession>A0ABR3PGN0</accession>
<evidence type="ECO:0000259" key="6">
    <source>
        <dbReference type="SMART" id="SM00916"/>
    </source>
</evidence>
<dbReference type="SUPFAM" id="SSF52833">
    <property type="entry name" value="Thioredoxin-like"/>
    <property type="match status" value="1"/>
</dbReference>
<keyword evidence="3" id="KW-0496">Mitochondrion</keyword>
<dbReference type="PANTHER" id="PTHR13274:SF2">
    <property type="entry name" value="SMALL RIBOSOMAL SUBUNIT PROTEIN MS25"/>
    <property type="match status" value="1"/>
</dbReference>
<dbReference type="Proteomes" id="UP001562354">
    <property type="component" value="Unassembled WGS sequence"/>
</dbReference>
<evidence type="ECO:0000313" key="8">
    <source>
        <dbReference type="Proteomes" id="UP001562354"/>
    </source>
</evidence>
<evidence type="ECO:0000256" key="3">
    <source>
        <dbReference type="ARBA" id="ARBA00023128"/>
    </source>
</evidence>
<dbReference type="InterPro" id="IPR040049">
    <property type="entry name" value="Ribosomal_mS25/mL61"/>
</dbReference>
<feature type="region of interest" description="Disordered" evidence="5">
    <location>
        <begin position="149"/>
        <end position="202"/>
    </location>
</feature>
<protein>
    <recommendedName>
        <fullName evidence="6">Ribosomal protein/NADH dehydrogenase domain-containing protein</fullName>
    </recommendedName>
</protein>
<feature type="compositionally biased region" description="Low complexity" evidence="5">
    <location>
        <begin position="94"/>
        <end position="115"/>
    </location>
</feature>
<comment type="caution">
    <text evidence="7">The sequence shown here is derived from an EMBL/GenBank/DDBJ whole genome shotgun (WGS) entry which is preliminary data.</text>
</comment>